<sequence length="172" mass="18692">MGPPCTAPAIPATPATPESRPPLAHTPSSQRTEGHQHARTPREHQPGVSVRPTMRPYLQRSHAPSPTPHAFLEPNFDDESFLRAPHFRRPSSARPPALARRRTRAAPARFHSGRGSWESIEGASRQTGRTDDDRNTISSATAAQRGRTAAQPRSQLGARCIASHGHPPHTVA</sequence>
<feature type="region of interest" description="Disordered" evidence="1">
    <location>
        <begin position="1"/>
        <end position="172"/>
    </location>
</feature>
<dbReference type="AlphaFoldDB" id="A0A165M869"/>
<feature type="compositionally biased region" description="Low complexity" evidence="1">
    <location>
        <begin position="138"/>
        <end position="151"/>
    </location>
</feature>
<keyword evidence="3" id="KW-1185">Reference proteome</keyword>
<gene>
    <name evidence="2" type="ORF">DAEQUDRAFT_731508</name>
</gene>
<dbReference type="EMBL" id="KV429107">
    <property type="protein sequence ID" value="KZT65345.1"/>
    <property type="molecule type" value="Genomic_DNA"/>
</dbReference>
<feature type="compositionally biased region" description="Basic and acidic residues" evidence="1">
    <location>
        <begin position="32"/>
        <end position="45"/>
    </location>
</feature>
<evidence type="ECO:0000256" key="1">
    <source>
        <dbReference type="SAM" id="MobiDB-lite"/>
    </source>
</evidence>
<name>A0A165M869_9APHY</name>
<feature type="compositionally biased region" description="Low complexity" evidence="1">
    <location>
        <begin position="7"/>
        <end position="17"/>
    </location>
</feature>
<evidence type="ECO:0000313" key="2">
    <source>
        <dbReference type="EMBL" id="KZT65345.1"/>
    </source>
</evidence>
<reference evidence="2 3" key="1">
    <citation type="journal article" date="2016" name="Mol. Biol. Evol.">
        <title>Comparative Genomics of Early-Diverging Mushroom-Forming Fungi Provides Insights into the Origins of Lignocellulose Decay Capabilities.</title>
        <authorList>
            <person name="Nagy L.G."/>
            <person name="Riley R."/>
            <person name="Tritt A."/>
            <person name="Adam C."/>
            <person name="Daum C."/>
            <person name="Floudas D."/>
            <person name="Sun H."/>
            <person name="Yadav J.S."/>
            <person name="Pangilinan J."/>
            <person name="Larsson K.H."/>
            <person name="Matsuura K."/>
            <person name="Barry K."/>
            <person name="Labutti K."/>
            <person name="Kuo R."/>
            <person name="Ohm R.A."/>
            <person name="Bhattacharya S.S."/>
            <person name="Shirouzu T."/>
            <person name="Yoshinaga Y."/>
            <person name="Martin F.M."/>
            <person name="Grigoriev I.V."/>
            <person name="Hibbett D.S."/>
        </authorList>
    </citation>
    <scope>NUCLEOTIDE SEQUENCE [LARGE SCALE GENOMIC DNA]</scope>
    <source>
        <strain evidence="2 3">L-15889</strain>
    </source>
</reference>
<protein>
    <submittedName>
        <fullName evidence="2">Uncharacterized protein</fullName>
    </submittedName>
</protein>
<evidence type="ECO:0000313" key="3">
    <source>
        <dbReference type="Proteomes" id="UP000076727"/>
    </source>
</evidence>
<organism evidence="2 3">
    <name type="scientific">Daedalea quercina L-15889</name>
    <dbReference type="NCBI Taxonomy" id="1314783"/>
    <lineage>
        <taxon>Eukaryota</taxon>
        <taxon>Fungi</taxon>
        <taxon>Dikarya</taxon>
        <taxon>Basidiomycota</taxon>
        <taxon>Agaricomycotina</taxon>
        <taxon>Agaricomycetes</taxon>
        <taxon>Polyporales</taxon>
        <taxon>Fomitopsis</taxon>
    </lineage>
</organism>
<proteinExistence type="predicted"/>
<accession>A0A165M869</accession>
<dbReference type="Proteomes" id="UP000076727">
    <property type="component" value="Unassembled WGS sequence"/>
</dbReference>